<dbReference type="Proteomes" id="UP000598146">
    <property type="component" value="Unassembled WGS sequence"/>
</dbReference>
<dbReference type="AlphaFoldDB" id="A0A931CAJ0"/>
<keyword evidence="2" id="KW-1185">Reference proteome</keyword>
<dbReference type="Pfam" id="PF11512">
    <property type="entry name" value="Atu4866"/>
    <property type="match status" value="1"/>
</dbReference>
<accession>A0A931CAJ0</accession>
<dbReference type="Gene3D" id="2.40.128.290">
    <property type="entry name" value="Uncharacterised protein Atu4866, PF11512"/>
    <property type="match status" value="1"/>
</dbReference>
<comment type="caution">
    <text evidence="1">The sequence shown here is derived from an EMBL/GenBank/DDBJ whole genome shotgun (WGS) entry which is preliminary data.</text>
</comment>
<evidence type="ECO:0000313" key="2">
    <source>
        <dbReference type="Proteomes" id="UP000598146"/>
    </source>
</evidence>
<dbReference type="InterPro" id="IPR038646">
    <property type="entry name" value="Atu4866-like_sf"/>
</dbReference>
<organism evidence="1 2">
    <name type="scientific">Actinoplanes aureus</name>
    <dbReference type="NCBI Taxonomy" id="2792083"/>
    <lineage>
        <taxon>Bacteria</taxon>
        <taxon>Bacillati</taxon>
        <taxon>Actinomycetota</taxon>
        <taxon>Actinomycetes</taxon>
        <taxon>Micromonosporales</taxon>
        <taxon>Micromonosporaceae</taxon>
        <taxon>Actinoplanes</taxon>
    </lineage>
</organism>
<dbReference type="EMBL" id="JADQTO010000014">
    <property type="protein sequence ID" value="MBG0565159.1"/>
    <property type="molecule type" value="Genomic_DNA"/>
</dbReference>
<name>A0A931CAJ0_9ACTN</name>
<protein>
    <submittedName>
        <fullName evidence="1">Atu4866 domain-containing protein</fullName>
    </submittedName>
</protein>
<evidence type="ECO:0000313" key="1">
    <source>
        <dbReference type="EMBL" id="MBG0565159.1"/>
    </source>
</evidence>
<dbReference type="InterPro" id="IPR020955">
    <property type="entry name" value="Uncharacterised_Atu4866"/>
</dbReference>
<dbReference type="RefSeq" id="WP_196416946.1">
    <property type="nucleotide sequence ID" value="NZ_JADQTO010000014.1"/>
</dbReference>
<sequence>MTSLSQACADATVLDTTVLDSTALLAIAMGGAADSGTSLPASRPKVVTGAAVAGAWRSTDGVVRLQLRSDGTYAGAVAGRRRPARGTYQIDGVSMLLRDDSGLNTPVTVYDGELEMAGHRLLPAGS</sequence>
<proteinExistence type="predicted"/>
<gene>
    <name evidence="1" type="ORF">I4J89_27270</name>
</gene>
<reference evidence="1" key="1">
    <citation type="submission" date="2020-11" db="EMBL/GenBank/DDBJ databases">
        <title>Isolation and identification of active actinomycetes.</title>
        <authorList>
            <person name="Sun X."/>
        </authorList>
    </citation>
    <scope>NUCLEOTIDE SEQUENCE</scope>
    <source>
        <strain evidence="1">NEAU-A11</strain>
    </source>
</reference>